<evidence type="ECO:0000313" key="3">
    <source>
        <dbReference type="EMBL" id="KHM93011.1"/>
    </source>
</evidence>
<evidence type="ECO:0000313" key="5">
    <source>
        <dbReference type="Proteomes" id="UP000030969"/>
    </source>
</evidence>
<dbReference type="GO" id="GO:0032787">
    <property type="term" value="P:monocarboxylic acid metabolic process"/>
    <property type="evidence" value="ECO:0007669"/>
    <property type="project" value="UniProtKB-ARBA"/>
</dbReference>
<evidence type="ECO:0000256" key="2">
    <source>
        <dbReference type="RuleBase" id="RU000363"/>
    </source>
</evidence>
<dbReference type="InterPro" id="IPR002347">
    <property type="entry name" value="SDR_fam"/>
</dbReference>
<dbReference type="InterPro" id="IPR036291">
    <property type="entry name" value="NAD(P)-bd_dom_sf"/>
</dbReference>
<sequence>MRSILITGAGSGIGAGIATHLASDGHHLLVSDLDQAAAAHTAQRIRNAGGSAEALVLDVTDDHSITHALASVSRPSQVLVNNAGLQQVAALEDFPMPRWALLVEVMLTGAARLSRAVLPGMRAAGYGRIVNIGSIHSLVASPYKSAYVAAKHGLVGLAKVIALETADCDITVNTLCPSYVRTPLVERQIADQARTRGIAEEAVIRDVMLRPMPKGAFIEYDELAGTVAFLMSHAARNITGQSIAIDGGWTAQ</sequence>
<dbReference type="EMBL" id="JSYJ01000097">
    <property type="protein sequence ID" value="KHM93011.1"/>
    <property type="molecule type" value="Genomic_DNA"/>
</dbReference>
<dbReference type="RefSeq" id="WP_039424123.1">
    <property type="nucleotide sequence ID" value="NZ_CP018470.1"/>
</dbReference>
<dbReference type="EC" id="1.1.1.30" evidence="4"/>
<name>A0AAJ0IX19_9XANT</name>
<keyword evidence="4" id="KW-0560">Oxidoreductase</keyword>
<organism evidence="3 5">
    <name type="scientific">Xanthomonas vesicatoria</name>
    <dbReference type="NCBI Taxonomy" id="56460"/>
    <lineage>
        <taxon>Bacteria</taxon>
        <taxon>Pseudomonadati</taxon>
        <taxon>Pseudomonadota</taxon>
        <taxon>Gammaproteobacteria</taxon>
        <taxon>Lysobacterales</taxon>
        <taxon>Lysobacteraceae</taxon>
        <taxon>Xanthomonas</taxon>
    </lineage>
</organism>
<reference evidence="4" key="2">
    <citation type="submission" date="2021-11" db="EMBL/GenBank/DDBJ databases">
        <title>Genome resources and taxonomic validation of 89 Xanthomonas strains.</title>
        <authorList>
            <person name="Tambong J.T."/>
        </authorList>
    </citation>
    <scope>NUCLEOTIDE SEQUENCE</scope>
    <source>
        <strain evidence="4">Bv 5-4A</strain>
    </source>
</reference>
<dbReference type="Proteomes" id="UP000030969">
    <property type="component" value="Unassembled WGS sequence"/>
</dbReference>
<dbReference type="InterPro" id="IPR020904">
    <property type="entry name" value="Sc_DH/Rdtase_CS"/>
</dbReference>
<comment type="caution">
    <text evidence="3">The sequence shown here is derived from an EMBL/GenBank/DDBJ whole genome shotgun (WGS) entry which is preliminary data.</text>
</comment>
<dbReference type="InterPro" id="IPR011294">
    <property type="entry name" value="3-OHbutyrate_DH"/>
</dbReference>
<gene>
    <name evidence="4" type="ORF">LN473_13910</name>
    <name evidence="3" type="ORF">OR61_15200</name>
</gene>
<dbReference type="PROSITE" id="PS00061">
    <property type="entry name" value="ADH_SHORT"/>
    <property type="match status" value="1"/>
</dbReference>
<evidence type="ECO:0000313" key="6">
    <source>
        <dbReference type="Proteomes" id="UP001430544"/>
    </source>
</evidence>
<dbReference type="PRINTS" id="PR00081">
    <property type="entry name" value="GDHRDH"/>
</dbReference>
<dbReference type="PRINTS" id="PR00080">
    <property type="entry name" value="SDRFAMILY"/>
</dbReference>
<dbReference type="AlphaFoldDB" id="A0AAJ0IX19"/>
<dbReference type="PANTHER" id="PTHR42879">
    <property type="entry name" value="3-OXOACYL-(ACYL-CARRIER-PROTEIN) REDUCTASE"/>
    <property type="match status" value="1"/>
</dbReference>
<dbReference type="FunFam" id="3.40.50.720:FF:000084">
    <property type="entry name" value="Short-chain dehydrogenase reductase"/>
    <property type="match status" value="1"/>
</dbReference>
<dbReference type="InterPro" id="IPR050259">
    <property type="entry name" value="SDR"/>
</dbReference>
<reference evidence="3 5" key="1">
    <citation type="submission" date="2014-11" db="EMBL/GenBank/DDBJ databases">
        <title>Draft Genome Sequences of Xanthomonas vesicatoria Strains from the Balkan Peninsula.</title>
        <authorList>
            <person name="Vancheva T."/>
            <person name="Lefeuvre P."/>
            <person name="Bogatzevska N."/>
            <person name="Moncheva P."/>
            <person name="Koebnik R."/>
        </authorList>
    </citation>
    <scope>NUCLEOTIDE SEQUENCE [LARGE SCALE GENOMIC DNA]</scope>
    <source>
        <strain evidence="3 5">53M</strain>
    </source>
</reference>
<dbReference type="SUPFAM" id="SSF51735">
    <property type="entry name" value="NAD(P)-binding Rossmann-fold domains"/>
    <property type="match status" value="1"/>
</dbReference>
<dbReference type="NCBIfam" id="TIGR01963">
    <property type="entry name" value="PHB_DH"/>
    <property type="match status" value="1"/>
</dbReference>
<evidence type="ECO:0000256" key="1">
    <source>
        <dbReference type="ARBA" id="ARBA00006484"/>
    </source>
</evidence>
<dbReference type="EMBL" id="JAJIUN010000063">
    <property type="protein sequence ID" value="MCC8623062.1"/>
    <property type="molecule type" value="Genomic_DNA"/>
</dbReference>
<proteinExistence type="inferred from homology"/>
<protein>
    <submittedName>
        <fullName evidence="3">3-hydroxybutyrate dehydrogenase</fullName>
        <ecNumber evidence="4">1.1.1.30</ecNumber>
    </submittedName>
</protein>
<comment type="similarity">
    <text evidence="1 2">Belongs to the short-chain dehydrogenases/reductases (SDR) family.</text>
</comment>
<keyword evidence="6" id="KW-1185">Reference proteome</keyword>
<dbReference type="Gene3D" id="3.40.50.720">
    <property type="entry name" value="NAD(P)-binding Rossmann-like Domain"/>
    <property type="match status" value="1"/>
</dbReference>
<accession>A0AAJ0IX19</accession>
<dbReference type="PANTHER" id="PTHR42879:SF2">
    <property type="entry name" value="3-OXOACYL-[ACYL-CARRIER-PROTEIN] REDUCTASE FABG"/>
    <property type="match status" value="1"/>
</dbReference>
<dbReference type="NCBIfam" id="NF009093">
    <property type="entry name" value="PRK12429.1"/>
    <property type="match status" value="1"/>
</dbReference>
<evidence type="ECO:0000313" key="4">
    <source>
        <dbReference type="EMBL" id="MCC8623062.1"/>
    </source>
</evidence>
<dbReference type="Proteomes" id="UP001430544">
    <property type="component" value="Unassembled WGS sequence"/>
</dbReference>
<dbReference type="Pfam" id="PF00106">
    <property type="entry name" value="adh_short"/>
    <property type="match status" value="1"/>
</dbReference>
<dbReference type="GO" id="GO:0003858">
    <property type="term" value="F:3-hydroxybutyrate dehydrogenase activity"/>
    <property type="evidence" value="ECO:0007669"/>
    <property type="project" value="UniProtKB-EC"/>
</dbReference>